<evidence type="ECO:0000313" key="3">
    <source>
        <dbReference type="Proteomes" id="UP001055804"/>
    </source>
</evidence>
<comment type="caution">
    <text evidence="2">The sequence shown here is derived from an EMBL/GenBank/DDBJ whole genome shotgun (WGS) entry which is preliminary data.</text>
</comment>
<protein>
    <submittedName>
        <fullName evidence="2">tRNA (Adenosine(37)-N6)-threonylcarbamoyltransferase complex dimerization subunit type 1 TsaB</fullName>
        <ecNumber evidence="2">2.3.1.234</ecNumber>
    </submittedName>
</protein>
<dbReference type="NCBIfam" id="TIGR03725">
    <property type="entry name" value="T6A_YeaZ"/>
    <property type="match status" value="1"/>
</dbReference>
<evidence type="ECO:0000259" key="1">
    <source>
        <dbReference type="Pfam" id="PF00814"/>
    </source>
</evidence>
<accession>A0A9J6PDI5</accession>
<feature type="domain" description="Gcp-like" evidence="1">
    <location>
        <begin position="37"/>
        <end position="136"/>
    </location>
</feature>
<evidence type="ECO:0000313" key="2">
    <source>
        <dbReference type="EMBL" id="MCP1336414.1"/>
    </source>
</evidence>
<keyword evidence="2" id="KW-0012">Acyltransferase</keyword>
<name>A0A9J6PDI5_9PROT</name>
<dbReference type="EC" id="2.3.1.234" evidence="2"/>
<dbReference type="InterPro" id="IPR000905">
    <property type="entry name" value="Gcp-like_dom"/>
</dbReference>
<dbReference type="GO" id="GO:0002949">
    <property type="term" value="P:tRNA threonylcarbamoyladenosine modification"/>
    <property type="evidence" value="ECO:0007669"/>
    <property type="project" value="InterPro"/>
</dbReference>
<dbReference type="SUPFAM" id="SSF53067">
    <property type="entry name" value="Actin-like ATPase domain"/>
    <property type="match status" value="2"/>
</dbReference>
<dbReference type="InterPro" id="IPR043129">
    <property type="entry name" value="ATPase_NBD"/>
</dbReference>
<proteinExistence type="predicted"/>
<reference evidence="2" key="1">
    <citation type="submission" date="2022-06" db="EMBL/GenBank/DDBJ databases">
        <title>Isolation and Genomics of Futiania mangrovii gen. nov., sp. nov., a Rare and Metabolically-versatile member in the Class Alphaproteobacteria.</title>
        <authorList>
            <person name="Liu L."/>
            <person name="Huang W.-C."/>
            <person name="Pan J."/>
            <person name="Li J."/>
            <person name="Huang Y."/>
            <person name="Du H."/>
            <person name="Liu Y."/>
            <person name="Li M."/>
        </authorList>
    </citation>
    <scope>NUCLEOTIDE SEQUENCE</scope>
    <source>
        <strain evidence="2">FT118</strain>
    </source>
</reference>
<sequence>MGHAVPQGPILALDSAQGDVSAAVVTGGAVRALASAQATRAAAERLPDLAAEALTAAGLTLSGIAAIAVTVGPGGFSGIRTAVAFARGLALPHGVAVIGIGTLDALHAAAWVQAPGEPGTVAFDARRGEVYVQAFDGGGAPFSDPRAVPPEDAARALAVHQPGGFVAGTGAPLIAAALAATGGDPARFTWRADVSYDAGHVGLCAALRPGAHRAPDPLYLRAPDATLPA</sequence>
<dbReference type="GO" id="GO:0005829">
    <property type="term" value="C:cytosol"/>
    <property type="evidence" value="ECO:0007669"/>
    <property type="project" value="TreeGrafter"/>
</dbReference>
<dbReference type="InterPro" id="IPR022496">
    <property type="entry name" value="T6A_TsaB"/>
</dbReference>
<dbReference type="Proteomes" id="UP001055804">
    <property type="component" value="Unassembled WGS sequence"/>
</dbReference>
<dbReference type="GO" id="GO:0061711">
    <property type="term" value="F:tRNA N(6)-L-threonylcarbamoyladenine synthase activity"/>
    <property type="evidence" value="ECO:0007669"/>
    <property type="project" value="UniProtKB-EC"/>
</dbReference>
<keyword evidence="2" id="KW-0808">Transferase</keyword>
<dbReference type="Gene3D" id="3.30.420.40">
    <property type="match status" value="2"/>
</dbReference>
<dbReference type="AlphaFoldDB" id="A0A9J6PDI5"/>
<keyword evidence="3" id="KW-1185">Reference proteome</keyword>
<dbReference type="PANTHER" id="PTHR11735">
    <property type="entry name" value="TRNA N6-ADENOSINE THREONYLCARBAMOYLTRANSFERASE"/>
    <property type="match status" value="1"/>
</dbReference>
<dbReference type="Pfam" id="PF00814">
    <property type="entry name" value="TsaD"/>
    <property type="match status" value="1"/>
</dbReference>
<gene>
    <name evidence="2" type="primary">tsaB</name>
    <name evidence="2" type="ORF">NJQ99_08355</name>
</gene>
<organism evidence="2 3">
    <name type="scientific">Futiania mangrovi</name>
    <dbReference type="NCBI Taxonomy" id="2959716"/>
    <lineage>
        <taxon>Bacteria</taxon>
        <taxon>Pseudomonadati</taxon>
        <taxon>Pseudomonadota</taxon>
        <taxon>Alphaproteobacteria</taxon>
        <taxon>Futianiales</taxon>
        <taxon>Futianiaceae</taxon>
        <taxon>Futiania</taxon>
    </lineage>
</organism>
<dbReference type="EMBL" id="JAMZFT010000002">
    <property type="protein sequence ID" value="MCP1336414.1"/>
    <property type="molecule type" value="Genomic_DNA"/>
</dbReference>
<dbReference type="RefSeq" id="WP_269332374.1">
    <property type="nucleotide sequence ID" value="NZ_JAMZFT010000002.1"/>
</dbReference>
<dbReference type="PANTHER" id="PTHR11735:SF11">
    <property type="entry name" value="TRNA THREONYLCARBAMOYLADENOSINE BIOSYNTHESIS PROTEIN TSAB"/>
    <property type="match status" value="1"/>
</dbReference>